<feature type="compositionally biased region" description="Basic and acidic residues" evidence="1">
    <location>
        <begin position="1"/>
        <end position="17"/>
    </location>
</feature>
<reference evidence="3" key="1">
    <citation type="submission" date="2015-10" db="EMBL/GenBank/DDBJ databases">
        <authorList>
            <person name="Luecker S."/>
            <person name="Luecker S."/>
        </authorList>
    </citation>
    <scope>NUCLEOTIDE SEQUENCE [LARGE SCALE GENOMIC DNA]</scope>
</reference>
<evidence type="ECO:0000313" key="2">
    <source>
        <dbReference type="EMBL" id="CUS38685.1"/>
    </source>
</evidence>
<feature type="region of interest" description="Disordered" evidence="1">
    <location>
        <begin position="1"/>
        <end position="32"/>
    </location>
</feature>
<dbReference type="EMBL" id="CZPZ01000032">
    <property type="protein sequence ID" value="CUS38685.1"/>
    <property type="molecule type" value="Genomic_DNA"/>
</dbReference>
<organism evidence="2 3">
    <name type="scientific">Candidatus Nitrospira nitrificans</name>
    <dbReference type="NCBI Taxonomy" id="1742973"/>
    <lineage>
        <taxon>Bacteria</taxon>
        <taxon>Pseudomonadati</taxon>
        <taxon>Nitrospirota</taxon>
        <taxon>Nitrospiria</taxon>
        <taxon>Nitrospirales</taxon>
        <taxon>Nitrospiraceae</taxon>
        <taxon>Nitrospira</taxon>
    </lineage>
</organism>
<accession>A0A0S4LPS4</accession>
<gene>
    <name evidence="2" type="ORF">COMA2_50217</name>
</gene>
<proteinExistence type="predicted"/>
<dbReference type="AlphaFoldDB" id="A0A0S4LPS4"/>
<name>A0A0S4LPS4_9BACT</name>
<keyword evidence="3" id="KW-1185">Reference proteome</keyword>
<dbReference type="Proteomes" id="UP000198736">
    <property type="component" value="Unassembled WGS sequence"/>
</dbReference>
<evidence type="ECO:0000313" key="3">
    <source>
        <dbReference type="Proteomes" id="UP000198736"/>
    </source>
</evidence>
<protein>
    <submittedName>
        <fullName evidence="2">Uncharacterized protein</fullName>
    </submittedName>
</protein>
<sequence>MAQPEEWVRPWEAEPEKGATAPASEQGPATVESAPVLVKERVESAVAVRDQPPWRIRQEWLPMAGIQRGRLSR</sequence>
<evidence type="ECO:0000256" key="1">
    <source>
        <dbReference type="SAM" id="MobiDB-lite"/>
    </source>
</evidence>